<reference evidence="2" key="1">
    <citation type="submission" date="2020-05" db="EMBL/GenBank/DDBJ databases">
        <authorList>
            <person name="Chiriac C."/>
            <person name="Salcher M."/>
            <person name="Ghai R."/>
            <person name="Kavagutti S V."/>
        </authorList>
    </citation>
    <scope>NUCLEOTIDE SEQUENCE</scope>
</reference>
<feature type="transmembrane region" description="Helical" evidence="1">
    <location>
        <begin position="219"/>
        <end position="240"/>
    </location>
</feature>
<name>A0A6J6SRC4_9ZZZZ</name>
<feature type="transmembrane region" description="Helical" evidence="1">
    <location>
        <begin position="158"/>
        <end position="178"/>
    </location>
</feature>
<evidence type="ECO:0000256" key="1">
    <source>
        <dbReference type="SAM" id="Phobius"/>
    </source>
</evidence>
<feature type="transmembrane region" description="Helical" evidence="1">
    <location>
        <begin position="61"/>
        <end position="82"/>
    </location>
</feature>
<feature type="transmembrane region" description="Helical" evidence="1">
    <location>
        <begin position="31"/>
        <end position="49"/>
    </location>
</feature>
<feature type="transmembrane region" description="Helical" evidence="1">
    <location>
        <begin position="190"/>
        <end position="207"/>
    </location>
</feature>
<evidence type="ECO:0000313" key="2">
    <source>
        <dbReference type="EMBL" id="CAB4737566.1"/>
    </source>
</evidence>
<keyword evidence="1" id="KW-1133">Transmembrane helix</keyword>
<keyword evidence="1" id="KW-0812">Transmembrane</keyword>
<sequence>MFEAAGWGALSSSTLIVGALVAYLLKPSVRLTAAVMAIGSGLLIGSVSYDLVADAQHSLPLPWIAVSLMLGAAVFVLGSRLIELRGGKRRKNPVTGGDDQPLGIVLGSALDGIPESFVLGLSVLTGGVSMPLLIGIGLSNLPEGMAASAGLRSRQWPIGRVMLMWSAVVATSAVSAGLGHTVLASDDGTLTGVVQTFAAGALLAMISDTMIPESYEVERVWTGGLVVGGFAASLLIAASLR</sequence>
<proteinExistence type="predicted"/>
<dbReference type="AlphaFoldDB" id="A0A6J6SRC4"/>
<organism evidence="2">
    <name type="scientific">freshwater metagenome</name>
    <dbReference type="NCBI Taxonomy" id="449393"/>
    <lineage>
        <taxon>unclassified sequences</taxon>
        <taxon>metagenomes</taxon>
        <taxon>ecological metagenomes</taxon>
    </lineage>
</organism>
<feature type="transmembrane region" description="Helical" evidence="1">
    <location>
        <begin position="6"/>
        <end position="24"/>
    </location>
</feature>
<accession>A0A6J6SRC4</accession>
<gene>
    <name evidence="2" type="ORF">UFOPK2786_00580</name>
</gene>
<keyword evidence="1" id="KW-0472">Membrane</keyword>
<dbReference type="EMBL" id="CAEZYW010000066">
    <property type="protein sequence ID" value="CAB4737566.1"/>
    <property type="molecule type" value="Genomic_DNA"/>
</dbReference>
<protein>
    <submittedName>
        <fullName evidence="2">Unannotated protein</fullName>
    </submittedName>
</protein>
<feature type="transmembrane region" description="Helical" evidence="1">
    <location>
        <begin position="117"/>
        <end position="138"/>
    </location>
</feature>